<gene>
    <name evidence="3" type="ORF">H7F49_03060</name>
</gene>
<feature type="compositionally biased region" description="Pro residues" evidence="1">
    <location>
        <begin position="121"/>
        <end position="131"/>
    </location>
</feature>
<dbReference type="Proteomes" id="UP000520156">
    <property type="component" value="Unassembled WGS sequence"/>
</dbReference>
<evidence type="ECO:0000256" key="2">
    <source>
        <dbReference type="SAM" id="SignalP"/>
    </source>
</evidence>
<dbReference type="EMBL" id="JACLAU010000002">
    <property type="protein sequence ID" value="MBC2650671.1"/>
    <property type="molecule type" value="Genomic_DNA"/>
</dbReference>
<feature type="compositionally biased region" description="Low complexity" evidence="1">
    <location>
        <begin position="78"/>
        <end position="88"/>
    </location>
</feature>
<comment type="caution">
    <text evidence="3">The sequence shown here is derived from an EMBL/GenBank/DDBJ whole genome shotgun (WGS) entry which is preliminary data.</text>
</comment>
<feature type="compositionally biased region" description="Basic and acidic residues" evidence="1">
    <location>
        <begin position="43"/>
        <end position="63"/>
    </location>
</feature>
<protein>
    <submittedName>
        <fullName evidence="3">RcnB family protein</fullName>
    </submittedName>
</protein>
<feature type="region of interest" description="Disordered" evidence="1">
    <location>
        <begin position="40"/>
        <end position="263"/>
    </location>
</feature>
<proteinExistence type="predicted"/>
<sequence length="370" mass="41921">MAAGVWTNTRNLSALLGGAAALISGAPALALQSVDPDIAQIEGPDRAGPRPAMERGWRDRDGDGAPMRRAAPPPAAPRAPSAEMRPPVMAVPPPMPASGPGGGGDRPSWRGPSQSWGQTASPPPPPPPPAAPGGFDRGRNGPRGDNRGSWSTPREQGWNGQGWNGRNGPDRRDGDGRPGGNWNGGNPGRPDSPAPGWNGNADRNRDNDRRWDNDRRRDNDRRWDDNRRWDNSPNWNRGPNGNRGPSWNGNRAPDWSSRRDTWSSRGDRAWDRRWREDRRYDWRGWRSSHREIYRLNRYFPPYRNYVYRRLGIGFFLDNGFFGASYWIGDPWMYRLPPVWGPYRWVRYYDDALMVNIYTGEVVDVLYDVFW</sequence>
<organism evidence="3 4">
    <name type="scientific">Novosphingobium aerophilum</name>
    <dbReference type="NCBI Taxonomy" id="2839843"/>
    <lineage>
        <taxon>Bacteria</taxon>
        <taxon>Pseudomonadati</taxon>
        <taxon>Pseudomonadota</taxon>
        <taxon>Alphaproteobacteria</taxon>
        <taxon>Sphingomonadales</taxon>
        <taxon>Sphingomonadaceae</taxon>
        <taxon>Novosphingobium</taxon>
    </lineage>
</organism>
<keyword evidence="4" id="KW-1185">Reference proteome</keyword>
<feature type="signal peptide" evidence="2">
    <location>
        <begin position="1"/>
        <end position="30"/>
    </location>
</feature>
<accession>A0A7X1F5A6</accession>
<dbReference type="RefSeq" id="WP_185682087.1">
    <property type="nucleotide sequence ID" value="NZ_JACLAU010000002.1"/>
</dbReference>
<evidence type="ECO:0000313" key="3">
    <source>
        <dbReference type="EMBL" id="MBC2650671.1"/>
    </source>
</evidence>
<evidence type="ECO:0000256" key="1">
    <source>
        <dbReference type="SAM" id="MobiDB-lite"/>
    </source>
</evidence>
<name>A0A7X1F5A6_9SPHN</name>
<feature type="compositionally biased region" description="Basic and acidic residues" evidence="1">
    <location>
        <begin position="136"/>
        <end position="146"/>
    </location>
</feature>
<dbReference type="Gene3D" id="3.10.450.160">
    <property type="entry name" value="inner membrane protein cigr"/>
    <property type="match status" value="1"/>
</dbReference>
<keyword evidence="2" id="KW-0732">Signal</keyword>
<dbReference type="Pfam" id="PF11776">
    <property type="entry name" value="RcnB"/>
    <property type="match status" value="1"/>
</dbReference>
<feature type="compositionally biased region" description="Basic and acidic residues" evidence="1">
    <location>
        <begin position="202"/>
        <end position="230"/>
    </location>
</feature>
<dbReference type="AlphaFoldDB" id="A0A7X1F5A6"/>
<feature type="compositionally biased region" description="Gly residues" evidence="1">
    <location>
        <begin position="177"/>
        <end position="187"/>
    </location>
</feature>
<dbReference type="InterPro" id="IPR024572">
    <property type="entry name" value="RcnB"/>
</dbReference>
<feature type="chain" id="PRO_5031323962" evidence="2">
    <location>
        <begin position="31"/>
        <end position="370"/>
    </location>
</feature>
<reference evidence="3 4" key="1">
    <citation type="submission" date="2020-08" db="EMBL/GenBank/DDBJ databases">
        <title>The genome sequence of Novosphingobium flavum 4Y4.</title>
        <authorList>
            <person name="Liu Y."/>
        </authorList>
    </citation>
    <scope>NUCLEOTIDE SEQUENCE [LARGE SCALE GENOMIC DNA]</scope>
    <source>
        <strain evidence="3 4">4Y4</strain>
    </source>
</reference>
<evidence type="ECO:0000313" key="4">
    <source>
        <dbReference type="Proteomes" id="UP000520156"/>
    </source>
</evidence>
<feature type="compositionally biased region" description="Low complexity" evidence="1">
    <location>
        <begin position="231"/>
        <end position="255"/>
    </location>
</feature>